<reference evidence="2 3" key="1">
    <citation type="submission" date="2020-08" db="EMBL/GenBank/DDBJ databases">
        <title>Genomic Encyclopedia of Type Strains, Phase III (KMG-III): the genomes of soil and plant-associated and newly described type strains.</title>
        <authorList>
            <person name="Whitman W."/>
        </authorList>
    </citation>
    <scope>NUCLEOTIDE SEQUENCE [LARGE SCALE GENOMIC DNA]</scope>
    <source>
        <strain evidence="2 3">CECT 8305</strain>
    </source>
</reference>
<keyword evidence="3" id="KW-1185">Reference proteome</keyword>
<gene>
    <name evidence="2" type="ORF">FHS42_005232</name>
</gene>
<evidence type="ECO:0000259" key="1">
    <source>
        <dbReference type="Pfam" id="PF11716"/>
    </source>
</evidence>
<evidence type="ECO:0000313" key="3">
    <source>
        <dbReference type="Proteomes" id="UP000588098"/>
    </source>
</evidence>
<organism evidence="2 3">
    <name type="scientific">Streptomyces zagrosensis</name>
    <dbReference type="NCBI Taxonomy" id="1042984"/>
    <lineage>
        <taxon>Bacteria</taxon>
        <taxon>Bacillati</taxon>
        <taxon>Actinomycetota</taxon>
        <taxon>Actinomycetes</taxon>
        <taxon>Kitasatosporales</taxon>
        <taxon>Streptomycetaceae</taxon>
        <taxon>Streptomyces</taxon>
    </lineage>
</organism>
<dbReference type="AlphaFoldDB" id="A0A7W9V0G7"/>
<dbReference type="Proteomes" id="UP000588098">
    <property type="component" value="Unassembled WGS sequence"/>
</dbReference>
<accession>A0A7W9V0G7</accession>
<evidence type="ECO:0000313" key="2">
    <source>
        <dbReference type="EMBL" id="MBB5938148.1"/>
    </source>
</evidence>
<dbReference type="Pfam" id="PF11716">
    <property type="entry name" value="MDMPI_N"/>
    <property type="match status" value="1"/>
</dbReference>
<dbReference type="InterPro" id="IPR024344">
    <property type="entry name" value="MDMPI_metal-binding"/>
</dbReference>
<proteinExistence type="predicted"/>
<name>A0A7W9V0G7_9ACTN</name>
<dbReference type="Gene3D" id="1.20.120.450">
    <property type="entry name" value="dinb family like domain"/>
    <property type="match status" value="1"/>
</dbReference>
<protein>
    <recommendedName>
        <fullName evidence="1">Mycothiol-dependent maleylpyruvate isomerase metal-binding domain-containing protein</fullName>
    </recommendedName>
</protein>
<dbReference type="RefSeq" id="WP_184575673.1">
    <property type="nucleotide sequence ID" value="NZ_JACHJL010000014.1"/>
</dbReference>
<dbReference type="EMBL" id="JACHJL010000014">
    <property type="protein sequence ID" value="MBB5938148.1"/>
    <property type="molecule type" value="Genomic_DNA"/>
</dbReference>
<comment type="caution">
    <text evidence="2">The sequence shown here is derived from an EMBL/GenBank/DDBJ whole genome shotgun (WGS) entry which is preliminary data.</text>
</comment>
<dbReference type="GO" id="GO:0046872">
    <property type="term" value="F:metal ion binding"/>
    <property type="evidence" value="ECO:0007669"/>
    <property type="project" value="InterPro"/>
</dbReference>
<dbReference type="InterPro" id="IPR034660">
    <property type="entry name" value="DinB/YfiT-like"/>
</dbReference>
<sequence>MAGAVIEVDGVGSSRNECVTPLRGDFLATARMGAGLLREPAVAARWDEPSALPEFSVAGLAGHLAYQVLAVPEILAQPVPQEPVVPLLEHYARVEWIGAGVDEEINVRIRRGGEQAAAGGAEALAGRMDVAVGELGASLASVANRPVRIPLWGSWSLALDDLLVTRMMELAVHADDLAVSVEIEVPALPPRVAETVIDLLSRLAVRRHGVTGVLRALSRAERAPGSIAAF</sequence>
<feature type="domain" description="Mycothiol-dependent maleylpyruvate isomerase metal-binding" evidence="1">
    <location>
        <begin position="34"/>
        <end position="178"/>
    </location>
</feature>
<dbReference type="SUPFAM" id="SSF109854">
    <property type="entry name" value="DinB/YfiT-like putative metalloenzymes"/>
    <property type="match status" value="1"/>
</dbReference>